<reference evidence="9" key="1">
    <citation type="submission" date="2025-08" db="UniProtKB">
        <authorList>
            <consortium name="RefSeq"/>
        </authorList>
    </citation>
    <scope>IDENTIFICATION</scope>
    <source>
        <strain evidence="9">11010-0011.00</strain>
        <tissue evidence="9">Whole body</tissue>
    </source>
</reference>
<proteinExistence type="inferred from homology"/>
<evidence type="ECO:0000256" key="3">
    <source>
        <dbReference type="ARBA" id="ARBA00023128"/>
    </source>
</evidence>
<dbReference type="RefSeq" id="XP_030375453.1">
    <property type="nucleotide sequence ID" value="XM_030519593.1"/>
</dbReference>
<dbReference type="SUPFAM" id="SSF55186">
    <property type="entry name" value="ThrRS/AlaRS common domain"/>
    <property type="match status" value="1"/>
</dbReference>
<dbReference type="Gene3D" id="3.10.20.30">
    <property type="match status" value="1"/>
</dbReference>
<evidence type="ECO:0000256" key="6">
    <source>
        <dbReference type="ARBA" id="ARBA00071662"/>
    </source>
</evidence>
<dbReference type="GeneID" id="115624761"/>
<dbReference type="FunFam" id="3.30.980.10:FF:000006">
    <property type="entry name" value="39S ribosomal protein L39, mitochondrial"/>
    <property type="match status" value="1"/>
</dbReference>
<comment type="similarity">
    <text evidence="5">Belongs to the mitochondrion-specific ribosomal protein mL39 family.</text>
</comment>
<dbReference type="InterPro" id="IPR012675">
    <property type="entry name" value="Beta-grasp_dom_sf"/>
</dbReference>
<dbReference type="GO" id="GO:0000166">
    <property type="term" value="F:nucleotide binding"/>
    <property type="evidence" value="ECO:0007669"/>
    <property type="project" value="InterPro"/>
</dbReference>
<dbReference type="CTD" id="54148"/>
<dbReference type="GO" id="GO:0005840">
    <property type="term" value="C:ribosome"/>
    <property type="evidence" value="ECO:0007669"/>
    <property type="project" value="UniProtKB-KW"/>
</dbReference>
<dbReference type="GO" id="GO:0003723">
    <property type="term" value="F:RNA binding"/>
    <property type="evidence" value="ECO:0007669"/>
    <property type="project" value="TreeGrafter"/>
</dbReference>
<dbReference type="CDD" id="cd01667">
    <property type="entry name" value="TGS_ThrRS"/>
    <property type="match status" value="1"/>
</dbReference>
<dbReference type="PANTHER" id="PTHR42753">
    <property type="entry name" value="MITOCHONDRIAL RIBOSOME PROTEIN L39/PROLYL-TRNA LIGASE FAMILY MEMBER"/>
    <property type="match status" value="1"/>
</dbReference>
<dbReference type="FunFam" id="3.10.20.30:FF:000031">
    <property type="entry name" value="Mitochondrial ribosomal protein L39"/>
    <property type="match status" value="1"/>
</dbReference>
<sequence length="331" mass="37522">MSVVAKLHRTTWSTLKQLQQNGRKARFSASATTSRNDLFTHEQRRQREAVGRVDKIEVRYMGQPEDVTLVMNKHISTPYNCAQHLSEGICKRSALALIDGSVPWDMHRPLPESCTLQLLHFFVAEPHLVNKAFWRSCSFMLGAALSRIFKTEARLQLHSFPSPNIKSGSFVHDVVLGTHTWEPTKAEMRAVSAEMVKLAARDIPIERLEVEQELAQEMFKDSRYKNAQLPSIAQQNQGRVTLYRLDDHIDISRGPMVGSTRFLGKCTIIGAHKLSNKGATDAFYRFQGVALPSGFMLNHVAYSLLEQRAQKLNPARLPNEPFEDQQQLQLS</sequence>
<evidence type="ECO:0000256" key="2">
    <source>
        <dbReference type="ARBA" id="ARBA00022980"/>
    </source>
</evidence>
<name>A0A6J2TJZ0_DROLE</name>
<evidence type="ECO:0000313" key="8">
    <source>
        <dbReference type="Proteomes" id="UP000504634"/>
    </source>
</evidence>
<dbReference type="GO" id="GO:1990904">
    <property type="term" value="C:ribonucleoprotein complex"/>
    <property type="evidence" value="ECO:0007669"/>
    <property type="project" value="UniProtKB-KW"/>
</dbReference>
<evidence type="ECO:0000313" key="9">
    <source>
        <dbReference type="RefSeq" id="XP_030375453.1"/>
    </source>
</evidence>
<evidence type="ECO:0000256" key="5">
    <source>
        <dbReference type="ARBA" id="ARBA00061231"/>
    </source>
</evidence>
<dbReference type="Gene3D" id="3.30.980.10">
    <property type="entry name" value="Threonyl-trna Synthetase, Chain A, domain 2"/>
    <property type="match status" value="1"/>
</dbReference>
<protein>
    <recommendedName>
        <fullName evidence="6">Large ribosomal subunit protein mL39</fullName>
    </recommendedName>
    <alternativeName>
        <fullName evidence="7">39S ribosomal protein L39, mitochondrial</fullName>
    </alternativeName>
</protein>
<dbReference type="PANTHER" id="PTHR42753:SF9">
    <property type="entry name" value="LARGE RIBOSOMAL SUBUNIT PROTEIN ML39"/>
    <property type="match status" value="1"/>
</dbReference>
<dbReference type="OrthoDB" id="5870821at2759"/>
<keyword evidence="3" id="KW-0496">Mitochondrion</keyword>
<dbReference type="GO" id="GO:0005739">
    <property type="term" value="C:mitochondrion"/>
    <property type="evidence" value="ECO:0007669"/>
    <property type="project" value="UniProtKB-SubCell"/>
</dbReference>
<keyword evidence="8" id="KW-1185">Reference proteome</keyword>
<dbReference type="Proteomes" id="UP000504634">
    <property type="component" value="Unplaced"/>
</dbReference>
<comment type="subcellular location">
    <subcellularLocation>
        <location evidence="1">Mitochondrion</location>
    </subcellularLocation>
</comment>
<gene>
    <name evidence="9" type="primary">LOC115624761</name>
</gene>
<dbReference type="AlphaFoldDB" id="A0A6J2TJZ0"/>
<evidence type="ECO:0000256" key="7">
    <source>
        <dbReference type="ARBA" id="ARBA00075914"/>
    </source>
</evidence>
<keyword evidence="4" id="KW-0687">Ribonucleoprotein</keyword>
<dbReference type="InterPro" id="IPR018163">
    <property type="entry name" value="Thr/Ala-tRNA-synth_IIc_edit"/>
</dbReference>
<accession>A0A6J2TJZ0</accession>
<organism evidence="8 9">
    <name type="scientific">Drosophila lebanonensis</name>
    <name type="common">Fruit fly</name>
    <name type="synonym">Scaptodrosophila lebanonensis</name>
    <dbReference type="NCBI Taxonomy" id="7225"/>
    <lineage>
        <taxon>Eukaryota</taxon>
        <taxon>Metazoa</taxon>
        <taxon>Ecdysozoa</taxon>
        <taxon>Arthropoda</taxon>
        <taxon>Hexapoda</taxon>
        <taxon>Insecta</taxon>
        <taxon>Pterygota</taxon>
        <taxon>Neoptera</taxon>
        <taxon>Endopterygota</taxon>
        <taxon>Diptera</taxon>
        <taxon>Brachycera</taxon>
        <taxon>Muscomorpha</taxon>
        <taxon>Ephydroidea</taxon>
        <taxon>Drosophilidae</taxon>
        <taxon>Scaptodrosophila</taxon>
    </lineage>
</organism>
<dbReference type="InterPro" id="IPR050062">
    <property type="entry name" value="Pro-tRNA_synthetase"/>
</dbReference>
<evidence type="ECO:0000256" key="1">
    <source>
        <dbReference type="ARBA" id="ARBA00004173"/>
    </source>
</evidence>
<evidence type="ECO:0000256" key="4">
    <source>
        <dbReference type="ARBA" id="ARBA00023274"/>
    </source>
</evidence>
<keyword evidence="2 9" id="KW-0689">Ribosomal protein</keyword>